<dbReference type="EMBL" id="PP885733">
    <property type="protein sequence ID" value="XCN28195.1"/>
    <property type="molecule type" value="Genomic_DNA"/>
</dbReference>
<protein>
    <submittedName>
        <fullName evidence="1">Uncharacterized protein</fullName>
    </submittedName>
</protein>
<accession>A0AAU8L0H6</accession>
<evidence type="ECO:0000313" key="1">
    <source>
        <dbReference type="EMBL" id="XCN28195.1"/>
    </source>
</evidence>
<sequence>MEQTLQDINHYARIISGCESINYVSNNGGQLTDDGRYAQSVLRLHAQDEFGALAGNESILSGIKKGAKKLKEWIVALIKAVKDFITGSQKKKKDFEAEYNKLKAAHAKVPAEKKDEVEEKLKKAVTPYGQVFDRIIEKLKKLRTDGQGEAFEKIGYKADLNQTVKWMETARDHAEEGLLFMAGSDLKMAGNNLDGVINIITGKLNTYSNGEDTPEKNAAASRVAGWLNVATSVGHSITMNMSSMSNKASKELDAWMNA</sequence>
<proteinExistence type="predicted"/>
<reference evidence="1" key="1">
    <citation type="submission" date="2024-06" db="EMBL/GenBank/DDBJ databases">
        <authorList>
            <person name="Gannavaram S."/>
            <person name="Nemani S."/>
            <person name="Datta M."/>
            <person name="Picchiottino A."/>
            <person name="Mereddy A."/>
            <person name="Gannavaram N."/>
            <person name="Honeycutt C."/>
            <person name="Tran D."/>
            <person name="Choi K."/>
            <person name="Srinivasan K."/>
            <person name="Johnson A."/>
        </authorList>
    </citation>
    <scope>NUCLEOTIDE SEQUENCE</scope>
</reference>
<name>A0AAU8L0H6_9CAUD</name>
<organism evidence="1">
    <name type="scientific">Pantoea phage Survivor</name>
    <dbReference type="NCBI Taxonomy" id="3232176"/>
    <lineage>
        <taxon>Viruses</taxon>
        <taxon>Duplodnaviria</taxon>
        <taxon>Heunggongvirae</taxon>
        <taxon>Uroviricota</taxon>
        <taxon>Caudoviricetes</taxon>
    </lineage>
</organism>